<keyword evidence="2" id="KW-1185">Reference proteome</keyword>
<sequence>MSLSWILYLVKVEDGYRYESVVGSVGLEGCVRIFAVFVKDAMAFSIAFKLCLVFSISCASLDTCDAIDRASGLDLIALLLEFALDEEEVLIPLLFLGF</sequence>
<protein>
    <submittedName>
        <fullName evidence="1">Uncharacterized protein</fullName>
    </submittedName>
</protein>
<gene>
    <name evidence="1" type="ORF">SLEP1_g53582</name>
</gene>
<reference evidence="1 2" key="1">
    <citation type="journal article" date="2021" name="Commun. Biol.">
        <title>The genome of Shorea leprosula (Dipterocarpaceae) highlights the ecological relevance of drought in aseasonal tropical rainforests.</title>
        <authorList>
            <person name="Ng K.K.S."/>
            <person name="Kobayashi M.J."/>
            <person name="Fawcett J.A."/>
            <person name="Hatakeyama M."/>
            <person name="Paape T."/>
            <person name="Ng C.H."/>
            <person name="Ang C.C."/>
            <person name="Tnah L.H."/>
            <person name="Lee C.T."/>
            <person name="Nishiyama T."/>
            <person name="Sese J."/>
            <person name="O'Brien M.J."/>
            <person name="Copetti D."/>
            <person name="Mohd Noor M.I."/>
            <person name="Ong R.C."/>
            <person name="Putra M."/>
            <person name="Sireger I.Z."/>
            <person name="Indrioko S."/>
            <person name="Kosugi Y."/>
            <person name="Izuno A."/>
            <person name="Isagi Y."/>
            <person name="Lee S.L."/>
            <person name="Shimizu K.K."/>
        </authorList>
    </citation>
    <scope>NUCLEOTIDE SEQUENCE [LARGE SCALE GENOMIC DNA]</scope>
    <source>
        <strain evidence="1">214</strain>
    </source>
</reference>
<dbReference type="EMBL" id="BPVZ01000212">
    <property type="protein sequence ID" value="GKV46608.1"/>
    <property type="molecule type" value="Genomic_DNA"/>
</dbReference>
<proteinExistence type="predicted"/>
<name>A0AAV5MCM0_9ROSI</name>
<dbReference type="AlphaFoldDB" id="A0AAV5MCM0"/>
<evidence type="ECO:0000313" key="2">
    <source>
        <dbReference type="Proteomes" id="UP001054252"/>
    </source>
</evidence>
<evidence type="ECO:0000313" key="1">
    <source>
        <dbReference type="EMBL" id="GKV46608.1"/>
    </source>
</evidence>
<dbReference type="Proteomes" id="UP001054252">
    <property type="component" value="Unassembled WGS sequence"/>
</dbReference>
<accession>A0AAV5MCM0</accession>
<comment type="caution">
    <text evidence="1">The sequence shown here is derived from an EMBL/GenBank/DDBJ whole genome shotgun (WGS) entry which is preliminary data.</text>
</comment>
<organism evidence="1 2">
    <name type="scientific">Rubroshorea leprosula</name>
    <dbReference type="NCBI Taxonomy" id="152421"/>
    <lineage>
        <taxon>Eukaryota</taxon>
        <taxon>Viridiplantae</taxon>
        <taxon>Streptophyta</taxon>
        <taxon>Embryophyta</taxon>
        <taxon>Tracheophyta</taxon>
        <taxon>Spermatophyta</taxon>
        <taxon>Magnoliopsida</taxon>
        <taxon>eudicotyledons</taxon>
        <taxon>Gunneridae</taxon>
        <taxon>Pentapetalae</taxon>
        <taxon>rosids</taxon>
        <taxon>malvids</taxon>
        <taxon>Malvales</taxon>
        <taxon>Dipterocarpaceae</taxon>
        <taxon>Rubroshorea</taxon>
    </lineage>
</organism>